<dbReference type="KEGG" id="dpx:DAPPUDRAFT_318061"/>
<accession>E9GHR9</accession>
<evidence type="ECO:0000313" key="3">
    <source>
        <dbReference type="Proteomes" id="UP000000305"/>
    </source>
</evidence>
<evidence type="ECO:0000256" key="1">
    <source>
        <dbReference type="SAM" id="MobiDB-lite"/>
    </source>
</evidence>
<dbReference type="InParanoid" id="E9GHR9"/>
<name>E9GHR9_DAPPU</name>
<feature type="compositionally biased region" description="Basic residues" evidence="1">
    <location>
        <begin position="62"/>
        <end position="72"/>
    </location>
</feature>
<dbReference type="HOGENOM" id="CLU_2724775_0_0_1"/>
<gene>
    <name evidence="2" type="ORF">DAPPUDRAFT_318061</name>
</gene>
<keyword evidence="3" id="KW-1185">Reference proteome</keyword>
<evidence type="ECO:0000313" key="2">
    <source>
        <dbReference type="EMBL" id="EFX81002.1"/>
    </source>
</evidence>
<dbReference type="Proteomes" id="UP000000305">
    <property type="component" value="Unassembled WGS sequence"/>
</dbReference>
<dbReference type="EMBL" id="GL732545">
    <property type="protein sequence ID" value="EFX81002.1"/>
    <property type="molecule type" value="Genomic_DNA"/>
</dbReference>
<feature type="region of interest" description="Disordered" evidence="1">
    <location>
        <begin position="49"/>
        <end position="72"/>
    </location>
</feature>
<organism evidence="2 3">
    <name type="scientific">Daphnia pulex</name>
    <name type="common">Water flea</name>
    <dbReference type="NCBI Taxonomy" id="6669"/>
    <lineage>
        <taxon>Eukaryota</taxon>
        <taxon>Metazoa</taxon>
        <taxon>Ecdysozoa</taxon>
        <taxon>Arthropoda</taxon>
        <taxon>Crustacea</taxon>
        <taxon>Branchiopoda</taxon>
        <taxon>Diplostraca</taxon>
        <taxon>Cladocera</taxon>
        <taxon>Anomopoda</taxon>
        <taxon>Daphniidae</taxon>
        <taxon>Daphnia</taxon>
    </lineage>
</organism>
<reference evidence="2 3" key="1">
    <citation type="journal article" date="2011" name="Science">
        <title>The ecoresponsive genome of Daphnia pulex.</title>
        <authorList>
            <person name="Colbourne J.K."/>
            <person name="Pfrender M.E."/>
            <person name="Gilbert D."/>
            <person name="Thomas W.K."/>
            <person name="Tucker A."/>
            <person name="Oakley T.H."/>
            <person name="Tokishita S."/>
            <person name="Aerts A."/>
            <person name="Arnold G.J."/>
            <person name="Basu M.K."/>
            <person name="Bauer D.J."/>
            <person name="Caceres C.E."/>
            <person name="Carmel L."/>
            <person name="Casola C."/>
            <person name="Choi J.H."/>
            <person name="Detter J.C."/>
            <person name="Dong Q."/>
            <person name="Dusheyko S."/>
            <person name="Eads B.D."/>
            <person name="Frohlich T."/>
            <person name="Geiler-Samerotte K.A."/>
            <person name="Gerlach D."/>
            <person name="Hatcher P."/>
            <person name="Jogdeo S."/>
            <person name="Krijgsveld J."/>
            <person name="Kriventseva E.V."/>
            <person name="Kultz D."/>
            <person name="Laforsch C."/>
            <person name="Lindquist E."/>
            <person name="Lopez J."/>
            <person name="Manak J.R."/>
            <person name="Muller J."/>
            <person name="Pangilinan J."/>
            <person name="Patwardhan R.P."/>
            <person name="Pitluck S."/>
            <person name="Pritham E.J."/>
            <person name="Rechtsteiner A."/>
            <person name="Rho M."/>
            <person name="Rogozin I.B."/>
            <person name="Sakarya O."/>
            <person name="Salamov A."/>
            <person name="Schaack S."/>
            <person name="Shapiro H."/>
            <person name="Shiga Y."/>
            <person name="Skalitzky C."/>
            <person name="Smith Z."/>
            <person name="Souvorov A."/>
            <person name="Sung W."/>
            <person name="Tang Z."/>
            <person name="Tsuchiya D."/>
            <person name="Tu H."/>
            <person name="Vos H."/>
            <person name="Wang M."/>
            <person name="Wolf Y.I."/>
            <person name="Yamagata H."/>
            <person name="Yamada T."/>
            <person name="Ye Y."/>
            <person name="Shaw J.R."/>
            <person name="Andrews J."/>
            <person name="Crease T.J."/>
            <person name="Tang H."/>
            <person name="Lucas S.M."/>
            <person name="Robertson H.M."/>
            <person name="Bork P."/>
            <person name="Koonin E.V."/>
            <person name="Zdobnov E.M."/>
            <person name="Grigoriev I.V."/>
            <person name="Lynch M."/>
            <person name="Boore J.L."/>
        </authorList>
    </citation>
    <scope>NUCLEOTIDE SEQUENCE [LARGE SCALE GENOMIC DNA]</scope>
</reference>
<sequence>MYVRAVVGFKQKQGHVLPFLLEKENPKVLGEIFNGITACWKRFEWYTGRGSSGGSMNSSEKTKRHPAVLRKK</sequence>
<dbReference type="AlphaFoldDB" id="E9GHR9"/>
<proteinExistence type="predicted"/>
<protein>
    <submittedName>
        <fullName evidence="2">Uncharacterized protein</fullName>
    </submittedName>
</protein>